<dbReference type="SMART" id="SM00863">
    <property type="entry name" value="tRNA_SAD"/>
    <property type="match status" value="1"/>
</dbReference>
<dbReference type="GO" id="GO:0006435">
    <property type="term" value="P:threonyl-tRNA aminoacylation"/>
    <property type="evidence" value="ECO:0007669"/>
    <property type="project" value="InterPro"/>
</dbReference>
<comment type="similarity">
    <text evidence="2">Belongs to the class-II aminoacyl-tRNA synthetase family.</text>
</comment>
<dbReference type="FunFam" id="3.30.980.10:FF:000005">
    <property type="entry name" value="Threonyl-tRNA synthetase, mitochondrial"/>
    <property type="match status" value="1"/>
</dbReference>
<dbReference type="PRINTS" id="PR01047">
    <property type="entry name" value="TRNASYNTHTHR"/>
</dbReference>
<dbReference type="HAMAP" id="MF_00184">
    <property type="entry name" value="Thr_tRNA_synth"/>
    <property type="match status" value="1"/>
</dbReference>
<evidence type="ECO:0000313" key="15">
    <source>
        <dbReference type="EMBL" id="SCM21124.1"/>
    </source>
</evidence>
<proteinExistence type="inferred from homology"/>
<organism evidence="15 16">
    <name type="scientific">Plasmodium chabaudi adami</name>
    <dbReference type="NCBI Taxonomy" id="5826"/>
    <lineage>
        <taxon>Eukaryota</taxon>
        <taxon>Sar</taxon>
        <taxon>Alveolata</taxon>
        <taxon>Apicomplexa</taxon>
        <taxon>Aconoidasida</taxon>
        <taxon>Haemosporida</taxon>
        <taxon>Plasmodiidae</taxon>
        <taxon>Plasmodium</taxon>
        <taxon>Plasmodium (Vinckeia)</taxon>
    </lineage>
</organism>
<dbReference type="PROSITE" id="PS50862">
    <property type="entry name" value="AA_TRNA_LIGASE_II"/>
    <property type="match status" value="1"/>
</dbReference>
<comment type="subcellular location">
    <subcellularLocation>
        <location evidence="1">Cytoplasm</location>
    </subcellularLocation>
</comment>
<dbReference type="InterPro" id="IPR047246">
    <property type="entry name" value="ThrRS_anticodon"/>
</dbReference>
<feature type="domain" description="Aminoacyl-transfer RNA synthetases class-II family profile" evidence="13">
    <location>
        <begin position="469"/>
        <end position="787"/>
    </location>
</feature>
<keyword evidence="7" id="KW-0648">Protein biosynthesis</keyword>
<feature type="region of interest" description="Disordered" evidence="11">
    <location>
        <begin position="74"/>
        <end position="102"/>
    </location>
</feature>
<dbReference type="InterPro" id="IPR018163">
    <property type="entry name" value="Thr/Ala-tRNA-synth_IIc_edit"/>
</dbReference>
<keyword evidence="6" id="KW-0067">ATP-binding</keyword>
<dbReference type="InterPro" id="IPR036621">
    <property type="entry name" value="Anticodon-bd_dom_sf"/>
</dbReference>
<dbReference type="Pfam" id="PF00587">
    <property type="entry name" value="tRNA-synt_2b"/>
    <property type="match status" value="1"/>
</dbReference>
<dbReference type="PROSITE" id="PS51880">
    <property type="entry name" value="TGS"/>
    <property type="match status" value="1"/>
</dbReference>
<evidence type="ECO:0000256" key="9">
    <source>
        <dbReference type="ARBA" id="ARBA00031900"/>
    </source>
</evidence>
<gene>
    <name evidence="15" type="primary">ThrRS</name>
    <name evidence="15" type="ORF">PCHDS_000205700</name>
</gene>
<dbReference type="CDD" id="cd00771">
    <property type="entry name" value="ThrRS_core"/>
    <property type="match status" value="1"/>
</dbReference>
<dbReference type="Pfam" id="PF07973">
    <property type="entry name" value="tRNA_SAD"/>
    <property type="match status" value="1"/>
</dbReference>
<comment type="catalytic activity">
    <reaction evidence="10">
        <text>tRNA(Thr) + L-threonine + ATP = L-threonyl-tRNA(Thr) + AMP + diphosphate + H(+)</text>
        <dbReference type="Rhea" id="RHEA:24624"/>
        <dbReference type="Rhea" id="RHEA-COMP:9670"/>
        <dbReference type="Rhea" id="RHEA-COMP:9704"/>
        <dbReference type="ChEBI" id="CHEBI:15378"/>
        <dbReference type="ChEBI" id="CHEBI:30616"/>
        <dbReference type="ChEBI" id="CHEBI:33019"/>
        <dbReference type="ChEBI" id="CHEBI:57926"/>
        <dbReference type="ChEBI" id="CHEBI:78442"/>
        <dbReference type="ChEBI" id="CHEBI:78534"/>
        <dbReference type="ChEBI" id="CHEBI:456215"/>
        <dbReference type="EC" id="6.1.1.3"/>
    </reaction>
</comment>
<dbReference type="InterPro" id="IPR006195">
    <property type="entry name" value="aa-tRNA-synth_II"/>
</dbReference>
<dbReference type="EMBL" id="LT608189">
    <property type="protein sequence ID" value="SCM21124.1"/>
    <property type="molecule type" value="Genomic_DNA"/>
</dbReference>
<dbReference type="InterPro" id="IPR012947">
    <property type="entry name" value="tRNA_SAD"/>
</dbReference>
<dbReference type="GO" id="GO:0004829">
    <property type="term" value="F:threonine-tRNA ligase activity"/>
    <property type="evidence" value="ECO:0007669"/>
    <property type="project" value="UniProtKB-EC"/>
</dbReference>
<evidence type="ECO:0000256" key="1">
    <source>
        <dbReference type="ARBA" id="ARBA00004496"/>
    </source>
</evidence>
<keyword evidence="12" id="KW-0732">Signal</keyword>
<dbReference type="InterPro" id="IPR012675">
    <property type="entry name" value="Beta-grasp_dom_sf"/>
</dbReference>
<dbReference type="EC" id="6.1.1.3" evidence="3"/>
<keyword evidence="4 15" id="KW-0436">Ligase</keyword>
<dbReference type="Gene3D" id="3.40.50.800">
    <property type="entry name" value="Anticodon-binding domain"/>
    <property type="match status" value="1"/>
</dbReference>
<evidence type="ECO:0000256" key="2">
    <source>
        <dbReference type="ARBA" id="ARBA00008226"/>
    </source>
</evidence>
<dbReference type="PANTHER" id="PTHR11451:SF46">
    <property type="entry name" value="THREONINE--TRNA LIGASE"/>
    <property type="match status" value="1"/>
</dbReference>
<dbReference type="Pfam" id="PF03129">
    <property type="entry name" value="HGTP_anticodon"/>
    <property type="match status" value="1"/>
</dbReference>
<dbReference type="FunFam" id="3.40.50.800:FF:000031">
    <property type="entry name" value="Threonine-tRNA ligase"/>
    <property type="match status" value="1"/>
</dbReference>
<dbReference type="Gene3D" id="3.10.20.30">
    <property type="match status" value="1"/>
</dbReference>
<dbReference type="NCBIfam" id="TIGR00418">
    <property type="entry name" value="thrS"/>
    <property type="match status" value="1"/>
</dbReference>
<protein>
    <recommendedName>
        <fullName evidence="3">threonine--tRNA ligase</fullName>
        <ecNumber evidence="3">6.1.1.3</ecNumber>
    </recommendedName>
    <alternativeName>
        <fullName evidence="9">Threonyl-tRNA synthetase</fullName>
    </alternativeName>
</protein>
<dbReference type="InterPro" id="IPR033728">
    <property type="entry name" value="ThrRS_core"/>
</dbReference>
<reference evidence="15 16" key="1">
    <citation type="submission" date="2016-08" db="EMBL/GenBank/DDBJ databases">
        <authorList>
            <consortium name="Pathogen Informatics"/>
        </authorList>
    </citation>
    <scope>NUCLEOTIDE SEQUENCE [LARGE SCALE GENOMIC DNA]</scope>
    <source>
        <strain evidence="15 16">DS</strain>
    </source>
</reference>
<dbReference type="CDD" id="cd01667">
    <property type="entry name" value="TGS_ThrRS"/>
    <property type="match status" value="1"/>
</dbReference>
<dbReference type="InterPro" id="IPR002320">
    <property type="entry name" value="Thr-tRNA-ligase_IIa"/>
</dbReference>
<evidence type="ECO:0000256" key="6">
    <source>
        <dbReference type="ARBA" id="ARBA00022840"/>
    </source>
</evidence>
<evidence type="ECO:0000256" key="8">
    <source>
        <dbReference type="ARBA" id="ARBA00023146"/>
    </source>
</evidence>
<dbReference type="AlphaFoldDB" id="A0A1C6YCR6"/>
<evidence type="ECO:0000256" key="11">
    <source>
        <dbReference type="SAM" id="MobiDB-lite"/>
    </source>
</evidence>
<evidence type="ECO:0000256" key="7">
    <source>
        <dbReference type="ARBA" id="ARBA00022917"/>
    </source>
</evidence>
<dbReference type="InterPro" id="IPR004095">
    <property type="entry name" value="TGS"/>
</dbReference>
<dbReference type="Gene3D" id="3.30.980.10">
    <property type="entry name" value="Threonyl-trna Synthetase, Chain A, domain 2"/>
    <property type="match status" value="1"/>
</dbReference>
<evidence type="ECO:0000259" key="13">
    <source>
        <dbReference type="PROSITE" id="PS50862"/>
    </source>
</evidence>
<feature type="compositionally biased region" description="Basic residues" evidence="11">
    <location>
        <begin position="74"/>
        <end position="83"/>
    </location>
</feature>
<dbReference type="SUPFAM" id="SSF55186">
    <property type="entry name" value="ThrRS/AlaRS common domain"/>
    <property type="match status" value="1"/>
</dbReference>
<evidence type="ECO:0000256" key="4">
    <source>
        <dbReference type="ARBA" id="ARBA00022598"/>
    </source>
</evidence>
<feature type="signal peptide" evidence="12">
    <location>
        <begin position="1"/>
        <end position="18"/>
    </location>
</feature>
<feature type="chain" id="PRO_5008751298" description="threonine--tRNA ligase" evidence="12">
    <location>
        <begin position="19"/>
        <end position="902"/>
    </location>
</feature>
<keyword evidence="5" id="KW-0547">Nucleotide-binding</keyword>
<name>A0A1C6YCR6_PLACE</name>
<evidence type="ECO:0000256" key="12">
    <source>
        <dbReference type="SAM" id="SignalP"/>
    </source>
</evidence>
<feature type="region of interest" description="Disordered" evidence="11">
    <location>
        <begin position="704"/>
        <end position="753"/>
    </location>
</feature>
<dbReference type="GO" id="GO:0005524">
    <property type="term" value="F:ATP binding"/>
    <property type="evidence" value="ECO:0007669"/>
    <property type="project" value="UniProtKB-KW"/>
</dbReference>
<dbReference type="Gene3D" id="3.30.930.10">
    <property type="entry name" value="Bira Bifunctional Protein, Domain 2"/>
    <property type="match status" value="1"/>
</dbReference>
<evidence type="ECO:0000256" key="5">
    <source>
        <dbReference type="ARBA" id="ARBA00022741"/>
    </source>
</evidence>
<evidence type="ECO:0000259" key="14">
    <source>
        <dbReference type="PROSITE" id="PS51880"/>
    </source>
</evidence>
<dbReference type="InterPro" id="IPR045864">
    <property type="entry name" value="aa-tRNA-synth_II/BPL/LPL"/>
</dbReference>
<dbReference type="PANTHER" id="PTHR11451">
    <property type="entry name" value="THREONINE-TRNA LIGASE"/>
    <property type="match status" value="1"/>
</dbReference>
<keyword evidence="8" id="KW-0030">Aminoacyl-tRNA synthetase</keyword>
<dbReference type="Proteomes" id="UP000507536">
    <property type="component" value="Chromosome 9"/>
</dbReference>
<dbReference type="SUPFAM" id="SSF52954">
    <property type="entry name" value="Class II aaRS ABD-related"/>
    <property type="match status" value="1"/>
</dbReference>
<evidence type="ECO:0000256" key="10">
    <source>
        <dbReference type="ARBA" id="ARBA00049515"/>
    </source>
</evidence>
<dbReference type="InterPro" id="IPR002314">
    <property type="entry name" value="aa-tRNA-synt_IIb"/>
</dbReference>
<accession>A0A1C6YCR6</accession>
<feature type="domain" description="TGS" evidence="14">
    <location>
        <begin position="171"/>
        <end position="260"/>
    </location>
</feature>
<dbReference type="CDD" id="cd00860">
    <property type="entry name" value="ThrRS_anticodon"/>
    <property type="match status" value="1"/>
</dbReference>
<evidence type="ECO:0000256" key="3">
    <source>
        <dbReference type="ARBA" id="ARBA00013163"/>
    </source>
</evidence>
<dbReference type="SUPFAM" id="SSF55681">
    <property type="entry name" value="Class II aaRS and biotin synthetases"/>
    <property type="match status" value="1"/>
</dbReference>
<evidence type="ECO:0000313" key="16">
    <source>
        <dbReference type="Proteomes" id="UP000507536"/>
    </source>
</evidence>
<sequence>MRLIIMSLCICISNILFSNLNNLLFVKSIKKNKNIYSNSLRRKSIKFYNFNNLSPNIRPYNYIGEVRFPTSYKNRKSSTKKYHTSSSLNLERKQDPNKSRNQKKTYIFSVDNQKMSTLTFDDSNLETLKKNFVIKESPDFIKYRLDKFNELKEKKKKDLEKIIENDPNYYKEINIELLDGSIKIGQKNVTTPYQIASQISKKLSENSIVAKVIYLDDVNLNLCDIEDEESEEKHEETSQEGILWDLNVPLIGNCKINFLGIDTPEGKKVFWHSSAHILGSSLEKIYGGYLTIGPALNEGFYYDIYLGNNSIVSDDYTKIENEYNKLVKENVEFEKMVCTKEEVLELFKYNPFKIELIKSKIRNDNEKTSVYKCGNFIDLCLGPHIKNTGKSKAFQVLKNSSAYWLGDKNNDSLQRVYGISFQKKTELTDYIKFIEEAKKRDHRNVGKNLNLFFFEKETSPGSGFWFAHGAKIYNKLIEFMRKEYRIRKYEEVITPNIFSCDLWKTSGHYQNYKNCMFIFNIENKEWGMKPMNCPGHCLIFKQLNASYKSLPIRLADFGVLHRNEITGSLSGLTRVRRFQQDDAHIFCSLDHIKTEVVNVLQFIFYVYNLFGFKYDLYLSTRPPKYIGDINTWNFAEQSLKEALELANVKWKLNEGDGAFYGPKIDIVLRDSLNRTHQCGTVQLDFQLPIRFNLQYKNKEYGVGQETDSNLVNQSNKDANEKKEDSTMSNGDNNDEQNKLDGENAGNNQPGGELKKGFDRPIIIHRAILGSVERFVAILVEHTSGKFPFWLSPRQAIVLPISDKFNEYAKYIHDVLTNNLFDADVDISVNTLNKKIREAQLKQYNFILVVGEKELSTNTVTVRDRDNPNDQKVYTIQELVNNFKKMLDVNSVKLNEIPPFIQK</sequence>
<dbReference type="GO" id="GO:0005739">
    <property type="term" value="C:mitochondrion"/>
    <property type="evidence" value="ECO:0007669"/>
    <property type="project" value="TreeGrafter"/>
</dbReference>
<feature type="compositionally biased region" description="Polar residues" evidence="11">
    <location>
        <begin position="705"/>
        <end position="716"/>
    </location>
</feature>
<dbReference type="InterPro" id="IPR004154">
    <property type="entry name" value="Anticodon-bd"/>
</dbReference>